<accession>A0ABP8IUW7</accession>
<reference evidence="3" key="1">
    <citation type="journal article" date="2019" name="Int. J. Syst. Evol. Microbiol.">
        <title>The Global Catalogue of Microorganisms (GCM) 10K type strain sequencing project: providing services to taxonomists for standard genome sequencing and annotation.</title>
        <authorList>
            <consortium name="The Broad Institute Genomics Platform"/>
            <consortium name="The Broad Institute Genome Sequencing Center for Infectious Disease"/>
            <person name="Wu L."/>
            <person name="Ma J."/>
        </authorList>
    </citation>
    <scope>NUCLEOTIDE SEQUENCE [LARGE SCALE GENOMIC DNA]</scope>
    <source>
        <strain evidence="3">JCM 17924</strain>
    </source>
</reference>
<keyword evidence="1" id="KW-0732">Signal</keyword>
<dbReference type="RefSeq" id="WP_345221342.1">
    <property type="nucleotide sequence ID" value="NZ_BAABHA010000002.1"/>
</dbReference>
<evidence type="ECO:0008006" key="4">
    <source>
        <dbReference type="Google" id="ProtNLM"/>
    </source>
</evidence>
<gene>
    <name evidence="2" type="ORF">GCM10023186_06430</name>
</gene>
<evidence type="ECO:0000313" key="3">
    <source>
        <dbReference type="Proteomes" id="UP001500454"/>
    </source>
</evidence>
<dbReference type="Proteomes" id="UP001500454">
    <property type="component" value="Unassembled WGS sequence"/>
</dbReference>
<name>A0ABP8IUW7_9BACT</name>
<dbReference type="EMBL" id="BAABHA010000002">
    <property type="protein sequence ID" value="GAA4374719.1"/>
    <property type="molecule type" value="Genomic_DNA"/>
</dbReference>
<evidence type="ECO:0000313" key="2">
    <source>
        <dbReference type="EMBL" id="GAA4374719.1"/>
    </source>
</evidence>
<proteinExistence type="predicted"/>
<feature type="signal peptide" evidence="1">
    <location>
        <begin position="1"/>
        <end position="19"/>
    </location>
</feature>
<keyword evidence="3" id="KW-1185">Reference proteome</keyword>
<sequence length="221" mass="25070">MKHLLLLLVLWTAASPVFAQRRIEMTEALPVPPKWDVKLQLTAQAYRVRYSELGFETVGLASVQVGAGYGLSRRLRLQASASYRRYTTPRQLTQTATQSTWADDRRDLFALPVWARYTLTRQPGHRLQFDLVGGPALLRARYRFHDVEDAIGTQPRIVNVINQNVTEVQFTYGLSARYRLAGQLDLVADAGLNQRLFDGPNPWRPGYFTSNLGLMLYLGSD</sequence>
<protein>
    <recommendedName>
        <fullName evidence="4">PorT family protein</fullName>
    </recommendedName>
</protein>
<comment type="caution">
    <text evidence="2">The sequence shown here is derived from an EMBL/GenBank/DDBJ whole genome shotgun (WGS) entry which is preliminary data.</text>
</comment>
<organism evidence="2 3">
    <name type="scientific">Hymenobacter koreensis</name>
    <dbReference type="NCBI Taxonomy" id="1084523"/>
    <lineage>
        <taxon>Bacteria</taxon>
        <taxon>Pseudomonadati</taxon>
        <taxon>Bacteroidota</taxon>
        <taxon>Cytophagia</taxon>
        <taxon>Cytophagales</taxon>
        <taxon>Hymenobacteraceae</taxon>
        <taxon>Hymenobacter</taxon>
    </lineage>
</organism>
<evidence type="ECO:0000256" key="1">
    <source>
        <dbReference type="SAM" id="SignalP"/>
    </source>
</evidence>
<feature type="chain" id="PRO_5047243286" description="PorT family protein" evidence="1">
    <location>
        <begin position="20"/>
        <end position="221"/>
    </location>
</feature>